<keyword evidence="2" id="KW-1185">Reference proteome</keyword>
<evidence type="ECO:0000313" key="1">
    <source>
        <dbReference type="EMBL" id="CAK9007457.1"/>
    </source>
</evidence>
<sequence length="194" mass="21751">MEKAASMISASPAPLTGDAAESTLAKMWEENRHIRNRLRQEGALVIWPKPELIGHPNMAAIALNSYPLQVLAKWWCPQQGSPKSPSVRALKREVSALRALTMIPNTVGLVHADAWALKKLFTYGCRKSGFDKDANGSPIRKDVGANIFYEELFQWWNVRLRQTPSCDVIDIQDSDVEEDLNESMVSIKVDPYLC</sequence>
<proteinExistence type="predicted"/>
<accession>A0ABP0IZD6</accession>
<dbReference type="EMBL" id="CAXAMN010004052">
    <property type="protein sequence ID" value="CAK9007457.1"/>
    <property type="molecule type" value="Genomic_DNA"/>
</dbReference>
<comment type="caution">
    <text evidence="1">The sequence shown here is derived from an EMBL/GenBank/DDBJ whole genome shotgun (WGS) entry which is preliminary data.</text>
</comment>
<protein>
    <submittedName>
        <fullName evidence="1">Uncharacterized protein</fullName>
    </submittedName>
</protein>
<evidence type="ECO:0000313" key="2">
    <source>
        <dbReference type="Proteomes" id="UP001642484"/>
    </source>
</evidence>
<dbReference type="Proteomes" id="UP001642484">
    <property type="component" value="Unassembled WGS sequence"/>
</dbReference>
<organism evidence="1 2">
    <name type="scientific">Durusdinium trenchii</name>
    <dbReference type="NCBI Taxonomy" id="1381693"/>
    <lineage>
        <taxon>Eukaryota</taxon>
        <taxon>Sar</taxon>
        <taxon>Alveolata</taxon>
        <taxon>Dinophyceae</taxon>
        <taxon>Suessiales</taxon>
        <taxon>Symbiodiniaceae</taxon>
        <taxon>Durusdinium</taxon>
    </lineage>
</organism>
<gene>
    <name evidence="1" type="ORF">CCMP2556_LOCUS8848</name>
</gene>
<feature type="non-terminal residue" evidence="1">
    <location>
        <position position="194"/>
    </location>
</feature>
<reference evidence="1 2" key="1">
    <citation type="submission" date="2024-02" db="EMBL/GenBank/DDBJ databases">
        <authorList>
            <person name="Chen Y."/>
            <person name="Shah S."/>
            <person name="Dougan E. K."/>
            <person name="Thang M."/>
            <person name="Chan C."/>
        </authorList>
    </citation>
    <scope>NUCLEOTIDE SEQUENCE [LARGE SCALE GENOMIC DNA]</scope>
</reference>
<name>A0ABP0IZD6_9DINO</name>